<keyword evidence="2" id="KW-0963">Cytoplasm</keyword>
<dbReference type="InterPro" id="IPR001715">
    <property type="entry name" value="CH_dom"/>
</dbReference>
<dbReference type="GO" id="GO:0031122">
    <property type="term" value="P:cytoplasmic microtubule organization"/>
    <property type="evidence" value="ECO:0007669"/>
    <property type="project" value="TreeGrafter"/>
</dbReference>
<evidence type="ECO:0000256" key="3">
    <source>
        <dbReference type="ARBA" id="ARBA00022701"/>
    </source>
</evidence>
<keyword evidence="3 6" id="KW-0493">Microtubule</keyword>
<organism evidence="11 12">
    <name type="scientific">Drosophila albomicans</name>
    <name type="common">Fruit fly</name>
    <dbReference type="NCBI Taxonomy" id="7291"/>
    <lineage>
        <taxon>Eukaryota</taxon>
        <taxon>Metazoa</taxon>
        <taxon>Ecdysozoa</taxon>
        <taxon>Arthropoda</taxon>
        <taxon>Hexapoda</taxon>
        <taxon>Insecta</taxon>
        <taxon>Pterygota</taxon>
        <taxon>Neoptera</taxon>
        <taxon>Endopterygota</taxon>
        <taxon>Diptera</taxon>
        <taxon>Brachycera</taxon>
        <taxon>Muscomorpha</taxon>
        <taxon>Ephydroidea</taxon>
        <taxon>Drosophilidae</taxon>
        <taxon>Drosophila</taxon>
    </lineage>
</organism>
<feature type="compositionally biased region" description="Polar residues" evidence="8">
    <location>
        <begin position="801"/>
        <end position="817"/>
    </location>
</feature>
<feature type="compositionally biased region" description="Low complexity" evidence="8">
    <location>
        <begin position="409"/>
        <end position="448"/>
    </location>
</feature>
<evidence type="ECO:0000256" key="7">
    <source>
        <dbReference type="SAM" id="Coils"/>
    </source>
</evidence>
<feature type="compositionally biased region" description="Polar residues" evidence="8">
    <location>
        <begin position="358"/>
        <end position="378"/>
    </location>
</feature>
<evidence type="ECO:0000256" key="8">
    <source>
        <dbReference type="SAM" id="MobiDB-lite"/>
    </source>
</evidence>
<dbReference type="PROSITE" id="PS50021">
    <property type="entry name" value="CH"/>
    <property type="match status" value="1"/>
</dbReference>
<dbReference type="PANTHER" id="PTHR21595">
    <property type="entry name" value="PATRONIN"/>
    <property type="match status" value="1"/>
</dbReference>
<gene>
    <name evidence="12" type="primary">LOC117571741</name>
</gene>
<evidence type="ECO:0000313" key="11">
    <source>
        <dbReference type="Proteomes" id="UP000515160"/>
    </source>
</evidence>
<dbReference type="SMART" id="SM01051">
    <property type="entry name" value="CAMSAP_CKK"/>
    <property type="match status" value="1"/>
</dbReference>
<dbReference type="InterPro" id="IPR031372">
    <property type="entry name" value="CAMSAP_CC1"/>
</dbReference>
<dbReference type="PANTHER" id="PTHR21595:SF0">
    <property type="entry name" value="PATRONIN"/>
    <property type="match status" value="1"/>
</dbReference>
<dbReference type="InterPro" id="IPR038209">
    <property type="entry name" value="CKK_dom_sf"/>
</dbReference>
<name>A0A6P8XBE3_DROAB</name>
<dbReference type="Proteomes" id="UP000515160">
    <property type="component" value="Chromosome 3"/>
</dbReference>
<feature type="compositionally biased region" description="Basic and acidic residues" evidence="8">
    <location>
        <begin position="569"/>
        <end position="581"/>
    </location>
</feature>
<evidence type="ECO:0000256" key="4">
    <source>
        <dbReference type="ARBA" id="ARBA00023054"/>
    </source>
</evidence>
<dbReference type="OrthoDB" id="2125658at2759"/>
<feature type="compositionally biased region" description="Polar residues" evidence="8">
    <location>
        <begin position="1097"/>
        <end position="1106"/>
    </location>
</feature>
<dbReference type="FunFam" id="3.10.20.360:FF:000002">
    <property type="entry name" value="Patronin, isoform M"/>
    <property type="match status" value="1"/>
</dbReference>
<comment type="similarity">
    <text evidence="6">Belongs to the CAMSAP1 family.</text>
</comment>
<keyword evidence="11" id="KW-1185">Reference proteome</keyword>
<dbReference type="GO" id="GO:0007026">
    <property type="term" value="P:negative regulation of microtubule depolymerization"/>
    <property type="evidence" value="ECO:0007669"/>
    <property type="project" value="TreeGrafter"/>
</dbReference>
<dbReference type="CTD" id="36978"/>
<keyword evidence="4 7" id="KW-0175">Coiled coil</keyword>
<feature type="compositionally biased region" description="Basic residues" evidence="8">
    <location>
        <begin position="1142"/>
        <end position="1153"/>
    </location>
</feature>
<sequence length="1597" mass="180056">MDAETQEIRQARQRASVKWLLSKAFNNRVPDNLKEPFYRDHENQERLKPQIVVELGNATLYCQTLSNLYSDPNYQSLNHWSILQTLARKGVAVVESSDMPITETVLIQTNPLRINAHMSVIESLMILYAKEISSGDRVTSALRRISGSSYQAPAGQTYEQALLAWISHACAALKKRIVKELESSVPDEIGTRLQTPDIPPVRDFQDLCDGICLALLISYYCPKVVPWTSVRINYLPAVEDSIHNILLVSSFSQKHLPYGVFHMTPEDITYMRGSMKLNLVLLLTDLFNLFEIHPAKCVCYPGMDGQDVIAKRTMGANEHGICHRRGLTMQPVTPIPDLRSDLDQPPVGSPSNRPPFQVPNTNSFSGGLNRRSTPPTEYQTMQSNHFDGNQAEAFVVHKSRGITTLSSMHSQHQQQQQQHHHQQQQQQQHFQHQQQHQQLQQQQLQSQQEPLVPARLRQAKEKNNVESKADERGDFVAAGRPSNWEQSRRPSFAGRRSRRNSSSEDSQLTIENFGGSQDQINTLGRYERERDRERERKLSNTSVEPAVAVRSSIADARGTLQLGYDTDSGSEKQDRETEKYSMRRQASVDNVPTVSSHNLSNLSNAGSPLPMARNKQHSNERDYANAEHYNDARSTSGYDPESTPVRKSSTSSMPASPAAWQLEICDDDMRSLEHVNKLSSMRMKLEEKRRRIEQDKRKIEMAVMRHQEKEDLESCPDVLKWETMSNESKRTPDIDPADMDKYQAFNAPVSAYSSRPPSRDPYQQQQQQLHHPHQQQPMQMPPMQYVNEHGQYMSPPAHYMQPQSIYSDNGAPYNNHSPYGAPPPQPQYQQRNSVYDDYGQPANHFYLHESPPQPHPQRRTWAHSAAAAAYEQQQQQQQQQHQQPLVDVNAWQSQKKLQQQQHQLQQQQQLQQNWPNRPPSSAGASQGFVLHQNGGSGAGGGGGGELQHLFQMQSSPQHGQRLHGGANGVQRQQSLTNLRDNRSPKGNMMQPQPMTLGQHEDMMAPQSICFIGDEEDVDELERNIIESMQSTRISDFVVQQQQRLHQQQQQQQQQQQLPATHSGRGSSSEDYDSGELISNKLNITSGNLTYRIPSPSRPSIQANSFQDPRGSGGGGSGSGGSGEEQRPEKGFYISFDNDQPKRPKPPLRTKRSPKKEPGRDSVDNQVVLKRESLSQLHNINNSVGGGDEIKNASLARHSIHGIAAGLPSNANSAGNATYNKYTDEPPIQLRQMAAATAEPLGLERRHLEDLTNQPQQQPLSPTRLRAEQNAEAAKNKAIVIGADSTNLDPESVDEMERRKEKIMLLSLQRRQQQEEAKARKEIEASQKREKEREKEEERARKKEEQVARRAAILEQHRLKKAIEEAEREGKTLDRPDLHVKLQPQSSSASTPRLRQQRVTRPRPKTIHVDDASVDISEASSLSSRGKKGSSSNLTDSGLGRATPPRRAPSPGMAASGPKLYKQPAAKSNRGIILNAVEYCVFPGAVNREAKQKVLEKIARSEAKHFLVLFRDAGCQFRALYSYVPETDQVTKLYGTGPSQVDEVMFDKFFKYNSGGKCFSQVHTKHLTVTIDAFTIHNSLWQGKRVQLPSKKDMALVI</sequence>
<dbReference type="InterPro" id="IPR011033">
    <property type="entry name" value="PRC_barrel-like_sf"/>
</dbReference>
<feature type="compositionally biased region" description="Gly residues" evidence="8">
    <location>
        <begin position="934"/>
        <end position="945"/>
    </location>
</feature>
<feature type="compositionally biased region" description="Polar residues" evidence="8">
    <location>
        <begin position="587"/>
        <end position="606"/>
    </location>
</feature>
<evidence type="ECO:0000256" key="2">
    <source>
        <dbReference type="ARBA" id="ARBA00022490"/>
    </source>
</evidence>
<dbReference type="Gene3D" id="1.10.418.10">
    <property type="entry name" value="Calponin-like domain"/>
    <property type="match status" value="1"/>
</dbReference>
<comment type="domain">
    <text evidence="6">The CKK domain binds microtubules.</text>
</comment>
<dbReference type="InterPro" id="IPR014797">
    <property type="entry name" value="CKK_CAMSAP"/>
</dbReference>
<dbReference type="InterPro" id="IPR036872">
    <property type="entry name" value="CH_dom_sf"/>
</dbReference>
<dbReference type="GO" id="GO:0036449">
    <property type="term" value="C:microtubule minus-end"/>
    <property type="evidence" value="ECO:0007669"/>
    <property type="project" value="TreeGrafter"/>
</dbReference>
<feature type="coiled-coil region" evidence="7">
    <location>
        <begin position="675"/>
        <end position="709"/>
    </location>
</feature>
<dbReference type="SUPFAM" id="SSF47576">
    <property type="entry name" value="Calponin-homology domain, CH-domain"/>
    <property type="match status" value="1"/>
</dbReference>
<comment type="subcellular location">
    <subcellularLocation>
        <location evidence="1">Cytoplasm</location>
        <location evidence="1">Cytoskeleton</location>
    </subcellularLocation>
</comment>
<feature type="region of interest" description="Disordered" evidence="8">
    <location>
        <begin position="405"/>
        <end position="545"/>
    </location>
</feature>
<protein>
    <submittedName>
        <fullName evidence="12">Patronin isoform X33</fullName>
    </submittedName>
</protein>
<feature type="compositionally biased region" description="Basic residues" evidence="8">
    <location>
        <begin position="1394"/>
        <end position="1405"/>
    </location>
</feature>
<dbReference type="GO" id="GO:0051011">
    <property type="term" value="F:microtubule minus-end binding"/>
    <property type="evidence" value="ECO:0007669"/>
    <property type="project" value="TreeGrafter"/>
</dbReference>
<feature type="compositionally biased region" description="Low complexity" evidence="8">
    <location>
        <begin position="1419"/>
        <end position="1431"/>
    </location>
</feature>
<proteinExistence type="inferred from homology"/>
<feature type="compositionally biased region" description="Polar residues" evidence="8">
    <location>
        <begin position="1057"/>
        <end position="1068"/>
    </location>
</feature>
<evidence type="ECO:0000313" key="12">
    <source>
        <dbReference type="RefSeq" id="XP_034109969.1"/>
    </source>
</evidence>
<dbReference type="GO" id="GO:0031175">
    <property type="term" value="P:neuron projection development"/>
    <property type="evidence" value="ECO:0007669"/>
    <property type="project" value="InterPro"/>
</dbReference>
<dbReference type="SUPFAM" id="SSF50346">
    <property type="entry name" value="PRC-barrel domain"/>
    <property type="match status" value="1"/>
</dbReference>
<feature type="domain" description="CKK" evidence="10">
    <location>
        <begin position="1456"/>
        <end position="1590"/>
    </location>
</feature>
<feature type="compositionally biased region" description="Basic and acidic residues" evidence="8">
    <location>
        <begin position="525"/>
        <end position="538"/>
    </location>
</feature>
<dbReference type="PROSITE" id="PS51508">
    <property type="entry name" value="CKK"/>
    <property type="match status" value="1"/>
</dbReference>
<dbReference type="GO" id="GO:0005516">
    <property type="term" value="F:calmodulin binding"/>
    <property type="evidence" value="ECO:0007669"/>
    <property type="project" value="InterPro"/>
</dbReference>
<feature type="compositionally biased region" description="Polar residues" evidence="8">
    <location>
        <begin position="1382"/>
        <end position="1393"/>
    </location>
</feature>
<feature type="region of interest" description="Disordered" evidence="8">
    <location>
        <begin position="330"/>
        <end position="378"/>
    </location>
</feature>
<feature type="domain" description="Calponin-homology (CH)" evidence="9">
    <location>
        <begin position="156"/>
        <end position="288"/>
    </location>
</feature>
<feature type="compositionally biased region" description="Polar residues" evidence="8">
    <location>
        <begin position="1250"/>
        <end position="1260"/>
    </location>
</feature>
<evidence type="ECO:0000256" key="5">
    <source>
        <dbReference type="ARBA" id="ARBA00023212"/>
    </source>
</evidence>
<feature type="region of interest" description="Disordered" evidence="8">
    <location>
        <begin position="1360"/>
        <end position="1459"/>
    </location>
</feature>
<feature type="region of interest" description="Disordered" evidence="8">
    <location>
        <begin position="1086"/>
        <end position="1166"/>
    </location>
</feature>
<feature type="compositionally biased region" description="Basic and acidic residues" evidence="8">
    <location>
        <begin position="1311"/>
        <end position="1347"/>
    </location>
</feature>
<feature type="compositionally biased region" description="Basic and acidic residues" evidence="8">
    <location>
        <begin position="1360"/>
        <end position="1379"/>
    </location>
</feature>
<feature type="compositionally biased region" description="Polar residues" evidence="8">
    <location>
        <begin position="969"/>
        <end position="978"/>
    </location>
</feature>
<dbReference type="InterPro" id="IPR058042">
    <property type="entry name" value="CAMSAP_N"/>
</dbReference>
<keyword evidence="5" id="KW-0206">Cytoskeleton</keyword>
<dbReference type="Pfam" id="PF17095">
    <property type="entry name" value="CAMSAP_CC1"/>
    <property type="match status" value="1"/>
</dbReference>
<reference evidence="12" key="1">
    <citation type="submission" date="2025-08" db="UniProtKB">
        <authorList>
            <consortium name="RefSeq"/>
        </authorList>
    </citation>
    <scope>IDENTIFICATION</scope>
    <source>
        <strain evidence="12">15112-1751.03</strain>
        <tissue evidence="12">Whole Adult</tissue>
    </source>
</reference>
<feature type="region of interest" description="Disordered" evidence="8">
    <location>
        <begin position="1249"/>
        <end position="1348"/>
    </location>
</feature>
<feature type="compositionally biased region" description="Low complexity" evidence="8">
    <location>
        <begin position="892"/>
        <end position="912"/>
    </location>
</feature>
<dbReference type="Pfam" id="PF08683">
    <property type="entry name" value="CAMSAP_CKK"/>
    <property type="match status" value="1"/>
</dbReference>
<dbReference type="GeneID" id="117571741"/>
<dbReference type="GO" id="GO:0030507">
    <property type="term" value="F:spectrin binding"/>
    <property type="evidence" value="ECO:0007669"/>
    <property type="project" value="InterPro"/>
</dbReference>
<feature type="compositionally biased region" description="Low complexity" evidence="8">
    <location>
        <begin position="763"/>
        <end position="784"/>
    </location>
</feature>
<evidence type="ECO:0000256" key="1">
    <source>
        <dbReference type="ARBA" id="ARBA00004245"/>
    </source>
</evidence>
<dbReference type="Pfam" id="PF11971">
    <property type="entry name" value="CAMSAP_CH"/>
    <property type="match status" value="1"/>
</dbReference>
<dbReference type="InterPro" id="IPR022613">
    <property type="entry name" value="CH_CAMSAP_2"/>
</dbReference>
<feature type="compositionally biased region" description="Polar residues" evidence="8">
    <location>
        <begin position="504"/>
        <end position="522"/>
    </location>
</feature>
<feature type="region of interest" description="Disordered" evidence="8">
    <location>
        <begin position="560"/>
        <end position="656"/>
    </location>
</feature>
<dbReference type="Pfam" id="PF25532">
    <property type="entry name" value="CH_CAMSAP2_N"/>
    <property type="match status" value="1"/>
</dbReference>
<feature type="compositionally biased region" description="Low complexity" evidence="8">
    <location>
        <begin position="865"/>
        <end position="883"/>
    </location>
</feature>
<dbReference type="RefSeq" id="XP_034109969.1">
    <property type="nucleotide sequence ID" value="XM_034254078.2"/>
</dbReference>
<evidence type="ECO:0000256" key="6">
    <source>
        <dbReference type="PROSITE-ProRule" id="PRU00841"/>
    </source>
</evidence>
<dbReference type="InterPro" id="IPR032940">
    <property type="entry name" value="CAMSAP"/>
</dbReference>
<feature type="compositionally biased region" description="Low complexity" evidence="8">
    <location>
        <begin position="1267"/>
        <end position="1277"/>
    </location>
</feature>
<dbReference type="Gene3D" id="3.10.20.360">
    <property type="entry name" value="CKK domain"/>
    <property type="match status" value="1"/>
</dbReference>
<feature type="compositionally biased region" description="Basic and acidic residues" evidence="8">
    <location>
        <begin position="1154"/>
        <end position="1166"/>
    </location>
</feature>
<accession>A0A6P8XBE3</accession>
<feature type="compositionally biased region" description="Gly residues" evidence="8">
    <location>
        <begin position="1110"/>
        <end position="1122"/>
    </location>
</feature>
<feature type="region of interest" description="Disordered" evidence="8">
    <location>
        <begin position="750"/>
        <end position="995"/>
    </location>
</feature>
<feature type="region of interest" description="Disordered" evidence="8">
    <location>
        <begin position="1039"/>
        <end position="1073"/>
    </location>
</feature>
<feature type="compositionally biased region" description="Basic and acidic residues" evidence="8">
    <location>
        <begin position="458"/>
        <end position="474"/>
    </location>
</feature>
<evidence type="ECO:0000259" key="10">
    <source>
        <dbReference type="PROSITE" id="PS51508"/>
    </source>
</evidence>
<feature type="compositionally biased region" description="Low complexity" evidence="8">
    <location>
        <begin position="1039"/>
        <end position="1056"/>
    </location>
</feature>
<evidence type="ECO:0000259" key="9">
    <source>
        <dbReference type="PROSITE" id="PS50021"/>
    </source>
</evidence>
<feature type="compositionally biased region" description="Basic and acidic residues" evidence="8">
    <location>
        <begin position="617"/>
        <end position="631"/>
    </location>
</feature>